<keyword evidence="5" id="KW-0698">rRNA processing</keyword>
<dbReference type="GO" id="GO:0001522">
    <property type="term" value="P:pseudouridine synthesis"/>
    <property type="evidence" value="ECO:0007669"/>
    <property type="project" value="InterPro"/>
</dbReference>
<dbReference type="GO" id="GO:0000493">
    <property type="term" value="P:box H/ACA snoRNP assembly"/>
    <property type="evidence" value="ECO:0007669"/>
    <property type="project" value="InterPro"/>
</dbReference>
<evidence type="ECO:0000313" key="11">
    <source>
        <dbReference type="WBParaSite" id="PSAMB.scaffold1967size26361.g15756.t1"/>
    </source>
</evidence>
<dbReference type="GO" id="GO:0043489">
    <property type="term" value="P:RNA stabilization"/>
    <property type="evidence" value="ECO:0007669"/>
    <property type="project" value="UniProtKB-ARBA"/>
</dbReference>
<evidence type="ECO:0000256" key="7">
    <source>
        <dbReference type="ARBA" id="ARBA00022884"/>
    </source>
</evidence>
<dbReference type="InterPro" id="IPR009000">
    <property type="entry name" value="Transl_B-barrel_sf"/>
</dbReference>
<name>A0A914VHJ3_9BILA</name>
<evidence type="ECO:0000256" key="9">
    <source>
        <dbReference type="SAM" id="MobiDB-lite"/>
    </source>
</evidence>
<dbReference type="Proteomes" id="UP000887566">
    <property type="component" value="Unplaced"/>
</dbReference>
<proteinExistence type="inferred from homology"/>
<evidence type="ECO:0000256" key="3">
    <source>
        <dbReference type="ARBA" id="ARBA00021438"/>
    </source>
</evidence>
<organism evidence="10 11">
    <name type="scientific">Plectus sambesii</name>
    <dbReference type="NCBI Taxonomy" id="2011161"/>
    <lineage>
        <taxon>Eukaryota</taxon>
        <taxon>Metazoa</taxon>
        <taxon>Ecdysozoa</taxon>
        <taxon>Nematoda</taxon>
        <taxon>Chromadorea</taxon>
        <taxon>Plectida</taxon>
        <taxon>Plectina</taxon>
        <taxon>Plectoidea</taxon>
        <taxon>Plectidae</taxon>
        <taxon>Plectus</taxon>
    </lineage>
</organism>
<sequence length="434" mass="47588">MSLVCYEVSSGSDGEADNDDRVPKKAVTSRPKCGFRIDPTIWQTTRQLVDDVCADMGEPSLLSTIKCEPEWTLDMAYRDPNEISLSEDESDAEVRSDDGSDVAVHSESLNDNDSQDSDAEFERILSIARQKRLSSKPTDELSKGDRRDIPRIKGELLPSELPPIEKLCIHVEERVPLQRIGAVSSFVDCLAIVQSDPGMAALDIDTVLFDKERNSIGSVFEVFGPVPRPLYSIRFNSDEDAAQSGLAVGAPIFCAPTEVQWTKTVFTDALRKMKGTDASWKDNDECPDNEQDFSDDEEERRHRSRRRRGGGADADSSQSPSTAQTRGGKRNHRGDCLRGRGGGPGGDRGGGRGGGRGRGGRGHGRGQGYPVFPTPNNAPPAGPRMAWPPSAQTNYTHYFFNQPPVVSPQNQTWAPPPIRQPTNPGIVDTRLMHE</sequence>
<dbReference type="Pfam" id="PF04410">
    <property type="entry name" value="Gar1"/>
    <property type="match status" value="1"/>
</dbReference>
<evidence type="ECO:0000256" key="5">
    <source>
        <dbReference type="ARBA" id="ARBA00022552"/>
    </source>
</evidence>
<evidence type="ECO:0000256" key="8">
    <source>
        <dbReference type="ARBA" id="ARBA00023242"/>
    </source>
</evidence>
<feature type="region of interest" description="Disordered" evidence="9">
    <location>
        <begin position="84"/>
        <end position="118"/>
    </location>
</feature>
<dbReference type="AlphaFoldDB" id="A0A914VHJ3"/>
<evidence type="ECO:0000256" key="6">
    <source>
        <dbReference type="ARBA" id="ARBA00022553"/>
    </source>
</evidence>
<dbReference type="GO" id="GO:0005634">
    <property type="term" value="C:nucleus"/>
    <property type="evidence" value="ECO:0007669"/>
    <property type="project" value="UniProtKB-SubCell"/>
</dbReference>
<keyword evidence="8" id="KW-0539">Nucleus</keyword>
<evidence type="ECO:0000256" key="2">
    <source>
        <dbReference type="ARBA" id="ARBA00009801"/>
    </source>
</evidence>
<dbReference type="GO" id="GO:0003723">
    <property type="term" value="F:RNA binding"/>
    <property type="evidence" value="ECO:0007669"/>
    <property type="project" value="UniProtKB-KW"/>
</dbReference>
<dbReference type="SUPFAM" id="SSF50447">
    <property type="entry name" value="Translation proteins"/>
    <property type="match status" value="1"/>
</dbReference>
<dbReference type="FunFam" id="2.40.10.230:FF:000002">
    <property type="entry name" value="H/ACA ribonucleoprotein complex non-core subunit NAF1"/>
    <property type="match status" value="1"/>
</dbReference>
<dbReference type="PANTHER" id="PTHR31633">
    <property type="entry name" value="H/ACA RIBONUCLEOPROTEIN COMPLEX NON-CORE SUBUNIT NAF1"/>
    <property type="match status" value="1"/>
</dbReference>
<comment type="subcellular location">
    <subcellularLocation>
        <location evidence="1">Nucleus</location>
    </subcellularLocation>
</comment>
<dbReference type="Gene3D" id="2.40.10.230">
    <property type="entry name" value="Probable tRNA pseudouridine synthase domain"/>
    <property type="match status" value="1"/>
</dbReference>
<dbReference type="GO" id="GO:0005732">
    <property type="term" value="C:sno(s)RNA-containing ribonucleoprotein complex"/>
    <property type="evidence" value="ECO:0007669"/>
    <property type="project" value="InterPro"/>
</dbReference>
<keyword evidence="10" id="KW-1185">Reference proteome</keyword>
<protein>
    <recommendedName>
        <fullName evidence="3">H/ACA ribonucleoprotein complex non-core subunit NAF1</fullName>
    </recommendedName>
</protein>
<dbReference type="WBParaSite" id="PSAMB.scaffold1967size26361.g15756.t1">
    <property type="protein sequence ID" value="PSAMB.scaffold1967size26361.g15756.t1"/>
    <property type="gene ID" value="PSAMB.scaffold1967size26361.g15756"/>
</dbReference>
<dbReference type="InterPro" id="IPR038664">
    <property type="entry name" value="Gar1/Naf1_Cbf5-bd_sf"/>
</dbReference>
<feature type="region of interest" description="Disordered" evidence="9">
    <location>
        <begin position="7"/>
        <end position="26"/>
    </location>
</feature>
<keyword evidence="4" id="KW-0690">Ribosome biogenesis</keyword>
<dbReference type="PANTHER" id="PTHR31633:SF1">
    <property type="entry name" value="H_ACA RIBONUCLEOPROTEIN COMPLEX NON-CORE SUBUNIT NAF1"/>
    <property type="match status" value="1"/>
</dbReference>
<feature type="compositionally biased region" description="Gly residues" evidence="9">
    <location>
        <begin position="339"/>
        <end position="357"/>
    </location>
</feature>
<dbReference type="InterPro" id="IPR040309">
    <property type="entry name" value="Naf1"/>
</dbReference>
<feature type="compositionally biased region" description="Acidic residues" evidence="9">
    <location>
        <begin position="285"/>
        <end position="298"/>
    </location>
</feature>
<dbReference type="InterPro" id="IPR007504">
    <property type="entry name" value="H/ACA_rnp_Gar1/Naf1"/>
</dbReference>
<evidence type="ECO:0000313" key="10">
    <source>
        <dbReference type="Proteomes" id="UP000887566"/>
    </source>
</evidence>
<keyword evidence="7" id="KW-0694">RNA-binding</keyword>
<keyword evidence="6" id="KW-0597">Phosphoprotein</keyword>
<evidence type="ECO:0000256" key="4">
    <source>
        <dbReference type="ARBA" id="ARBA00022517"/>
    </source>
</evidence>
<evidence type="ECO:0000256" key="1">
    <source>
        <dbReference type="ARBA" id="ARBA00004123"/>
    </source>
</evidence>
<dbReference type="GO" id="GO:0006364">
    <property type="term" value="P:rRNA processing"/>
    <property type="evidence" value="ECO:0007669"/>
    <property type="project" value="UniProtKB-KW"/>
</dbReference>
<reference evidence="11" key="1">
    <citation type="submission" date="2022-11" db="UniProtKB">
        <authorList>
            <consortium name="WormBaseParasite"/>
        </authorList>
    </citation>
    <scope>IDENTIFICATION</scope>
</reference>
<comment type="similarity">
    <text evidence="2">Belongs to the NAF1 family.</text>
</comment>
<accession>A0A914VHJ3</accession>
<feature type="region of interest" description="Disordered" evidence="9">
    <location>
        <begin position="277"/>
        <end position="378"/>
    </location>
</feature>